<evidence type="ECO:0000256" key="2">
    <source>
        <dbReference type="ARBA" id="ARBA00022837"/>
    </source>
</evidence>
<dbReference type="OrthoDB" id="256429at2759"/>
<dbReference type="Proteomes" id="UP000494040">
    <property type="component" value="Unassembled WGS sequence"/>
</dbReference>
<dbReference type="InterPro" id="IPR006186">
    <property type="entry name" value="Ser/Thr-sp_prot-phosphatase"/>
</dbReference>
<dbReference type="Gene3D" id="3.60.21.10">
    <property type="match status" value="1"/>
</dbReference>
<dbReference type="PROSITE" id="PS50222">
    <property type="entry name" value="EF_HAND_2"/>
    <property type="match status" value="1"/>
</dbReference>
<dbReference type="SUPFAM" id="SSF47473">
    <property type="entry name" value="EF-hand"/>
    <property type="match status" value="1"/>
</dbReference>
<evidence type="ECO:0000256" key="1">
    <source>
        <dbReference type="ARBA" id="ARBA00008294"/>
    </source>
</evidence>
<dbReference type="EnsemblMetazoa" id="XM_014398775.2">
    <property type="protein sequence ID" value="XP_014254261.1"/>
    <property type="gene ID" value="LOC106669357"/>
</dbReference>
<dbReference type="CDD" id="cd00144">
    <property type="entry name" value="MPP_PPP_family"/>
    <property type="match status" value="1"/>
</dbReference>
<organism evidence="4 5">
    <name type="scientific">Cimex lectularius</name>
    <name type="common">Bed bug</name>
    <name type="synonym">Acanthia lectularia</name>
    <dbReference type="NCBI Taxonomy" id="79782"/>
    <lineage>
        <taxon>Eukaryota</taxon>
        <taxon>Metazoa</taxon>
        <taxon>Ecdysozoa</taxon>
        <taxon>Arthropoda</taxon>
        <taxon>Hexapoda</taxon>
        <taxon>Insecta</taxon>
        <taxon>Pterygota</taxon>
        <taxon>Neoptera</taxon>
        <taxon>Paraneoptera</taxon>
        <taxon>Hemiptera</taxon>
        <taxon>Heteroptera</taxon>
        <taxon>Panheteroptera</taxon>
        <taxon>Cimicomorpha</taxon>
        <taxon>Cimicidae</taxon>
        <taxon>Cimex</taxon>
    </lineage>
</organism>
<dbReference type="GO" id="GO:0005509">
    <property type="term" value="F:calcium ion binding"/>
    <property type="evidence" value="ECO:0007669"/>
    <property type="project" value="InterPro"/>
</dbReference>
<evidence type="ECO:0000313" key="4">
    <source>
        <dbReference type="EnsemblMetazoa" id="XP_014254261.1"/>
    </source>
</evidence>
<dbReference type="PANTHER" id="PTHR11668:SF496">
    <property type="entry name" value="SERINE_THREONINE-PROTEIN PHOSPHATASE"/>
    <property type="match status" value="1"/>
</dbReference>
<evidence type="ECO:0000313" key="5">
    <source>
        <dbReference type="Proteomes" id="UP000494040"/>
    </source>
</evidence>
<dbReference type="InterPro" id="IPR050341">
    <property type="entry name" value="PP1_catalytic_subunit"/>
</dbReference>
<name>A0A8I6RZ20_CIMLE</name>
<dbReference type="InterPro" id="IPR018247">
    <property type="entry name" value="EF_Hand_1_Ca_BS"/>
</dbReference>
<accession>A0A8I6RZ20</accession>
<comment type="similarity">
    <text evidence="1">Belongs to the PPP phosphatase family.</text>
</comment>
<dbReference type="GeneID" id="106669357"/>
<dbReference type="Pfam" id="PF00149">
    <property type="entry name" value="Metallophos"/>
    <property type="match status" value="1"/>
</dbReference>
<dbReference type="SMART" id="SM00156">
    <property type="entry name" value="PP2Ac"/>
    <property type="match status" value="1"/>
</dbReference>
<reference evidence="4" key="1">
    <citation type="submission" date="2022-01" db="UniProtKB">
        <authorList>
            <consortium name="EnsemblMetazoa"/>
        </authorList>
    </citation>
    <scope>IDENTIFICATION</scope>
</reference>
<proteinExistence type="inferred from homology"/>
<dbReference type="AlphaFoldDB" id="A0A8I6RZ20"/>
<dbReference type="PROSITE" id="PS00018">
    <property type="entry name" value="EF_HAND_1"/>
    <property type="match status" value="1"/>
</dbReference>
<dbReference type="GO" id="GO:0005634">
    <property type="term" value="C:nucleus"/>
    <property type="evidence" value="ECO:0007669"/>
    <property type="project" value="TreeGrafter"/>
</dbReference>
<dbReference type="SUPFAM" id="SSF56300">
    <property type="entry name" value="Metallo-dependent phosphatases"/>
    <property type="match status" value="1"/>
</dbReference>
<dbReference type="PRINTS" id="PR00114">
    <property type="entry name" value="STPHPHTASE"/>
</dbReference>
<evidence type="ECO:0000259" key="3">
    <source>
        <dbReference type="PROSITE" id="PS50222"/>
    </source>
</evidence>
<dbReference type="RefSeq" id="XP_014254261.1">
    <property type="nucleotide sequence ID" value="XM_014398775.2"/>
</dbReference>
<dbReference type="KEGG" id="clec:106669357"/>
<dbReference type="GO" id="GO:0004722">
    <property type="term" value="F:protein serine/threonine phosphatase activity"/>
    <property type="evidence" value="ECO:0007669"/>
    <property type="project" value="TreeGrafter"/>
</dbReference>
<dbReference type="InterPro" id="IPR002048">
    <property type="entry name" value="EF_hand_dom"/>
</dbReference>
<dbReference type="OMA" id="WNAINEC"/>
<keyword evidence="5" id="KW-1185">Reference proteome</keyword>
<dbReference type="InterPro" id="IPR004843">
    <property type="entry name" value="Calcineurin-like_PHP"/>
</dbReference>
<dbReference type="InterPro" id="IPR011992">
    <property type="entry name" value="EF-hand-dom_pair"/>
</dbReference>
<dbReference type="GO" id="GO:0005737">
    <property type="term" value="C:cytoplasm"/>
    <property type="evidence" value="ECO:0007669"/>
    <property type="project" value="TreeGrafter"/>
</dbReference>
<dbReference type="PANTHER" id="PTHR11668">
    <property type="entry name" value="SERINE/THREONINE PROTEIN PHOSPHATASE"/>
    <property type="match status" value="1"/>
</dbReference>
<keyword evidence="2" id="KW-0106">Calcium</keyword>
<protein>
    <recommendedName>
        <fullName evidence="3">EF-hand domain-containing protein</fullName>
    </recommendedName>
</protein>
<dbReference type="InterPro" id="IPR029052">
    <property type="entry name" value="Metallo-depent_PP-like"/>
</dbReference>
<feature type="domain" description="EF-hand" evidence="3">
    <location>
        <begin position="267"/>
        <end position="302"/>
    </location>
</feature>
<dbReference type="Gene3D" id="1.10.238.10">
    <property type="entry name" value="EF-hand"/>
    <property type="match status" value="1"/>
</dbReference>
<sequence>MLQQEDAVTVIIGCLVEKAWLIAFQPEKGYHLPYFQGKCSTWTNAASDGCKMITGQDLPQPTLWKIIRVWQSDSLPYLTNAIFRLNLTSDMKSKTSLTQKHFRNNRRVKYFWLSVEEIGILVNENEFCGEIFCYISTPVDKEPDMQMILEIQQSSINNDTLVEIDKYSIIVNIMNMQNLKDTLLAGLRLKEKDQIYLYQEYLKTTFPFLFMGVHSLKRLSSRIGIDPNMAPDLLRAADSRDRKCINFRELLHIIAVLEPKTIHTGLGLESRVLFVFRYYDKNSDGILETKDIREIVEALLPTASNDQSLTTVTRNIGGEYRFFTLTNFHKHLKNIKYKEFYNVLVNPKSICEIISYLRKRALQSANNTERLPERADSYKNLAVCKDNKIDPDYVISNTCVYVGKGGVLGVDDLSSMSSAFYKSKEANDLTLNRSSYTMFDALQSCHVVLSSLKYFASDDHSALKPPYSWQQDKFEDFTMALKDVCYKLVDLMKKEPRMIEVNSPVYILGDIHGNYHDLFSFEQFFWGLGINLSPMSVLFLGDYVDRGEYSVEVVGYLFAQKLQNFRRVFLLRGNHEIRDVQKNFTFYSECLRKFDRLGKQMWETINNVFDCLPLAARIDNKIFCCHGGIPPPWLCPSINMINKIPCPLSKINEESILAWELLWNDPLKEGENVDMDTIDFQLSMNNGFAPNIRRGTGHAFSYEALMNFMKINNLTFVIRAHESQYTGFQLQFNNKLITVFSSSHYFRDNDAACILAQDRTLRLFRVNTNSTFPY</sequence>